<evidence type="ECO:0000313" key="2">
    <source>
        <dbReference type="EMBL" id="RRD88635.1"/>
    </source>
</evidence>
<comment type="caution">
    <text evidence="2">The sequence shown here is derived from an EMBL/GenBank/DDBJ whole genome shotgun (WGS) entry which is preliminary data.</text>
</comment>
<name>A0A3P2A0U1_9NEIS</name>
<evidence type="ECO:0000256" key="1">
    <source>
        <dbReference type="SAM" id="SignalP"/>
    </source>
</evidence>
<gene>
    <name evidence="2" type="ORF">EII21_11180</name>
</gene>
<organism evidence="2 3">
    <name type="scientific">Conchiformibius steedae</name>
    <dbReference type="NCBI Taxonomy" id="153493"/>
    <lineage>
        <taxon>Bacteria</taxon>
        <taxon>Pseudomonadati</taxon>
        <taxon>Pseudomonadota</taxon>
        <taxon>Betaproteobacteria</taxon>
        <taxon>Neisseriales</taxon>
        <taxon>Neisseriaceae</taxon>
        <taxon>Conchiformibius</taxon>
    </lineage>
</organism>
<evidence type="ECO:0000313" key="3">
    <source>
        <dbReference type="Proteomes" id="UP000269923"/>
    </source>
</evidence>
<dbReference type="Proteomes" id="UP000269923">
    <property type="component" value="Unassembled WGS sequence"/>
</dbReference>
<feature type="chain" id="PRO_5018142272" evidence="1">
    <location>
        <begin position="23"/>
        <end position="105"/>
    </location>
</feature>
<protein>
    <submittedName>
        <fullName evidence="2">Uncharacterized protein</fullName>
    </submittedName>
</protein>
<accession>A0A3P2A0U1</accession>
<sequence>MKKMIHVGILSVGLMLSNAALAETKDEFAHMRNSPKNMTAEQAEQVEAGNKLKLFVDTGKRIGDAISKVWNKPATQRGVQTVKGAYWVNEAHQVYQDYKFGDQCR</sequence>
<keyword evidence="3" id="KW-1185">Reference proteome</keyword>
<dbReference type="RefSeq" id="WP_124796468.1">
    <property type="nucleotide sequence ID" value="NZ_RQYC01000042.1"/>
</dbReference>
<dbReference type="EMBL" id="RQYC01000042">
    <property type="protein sequence ID" value="RRD88635.1"/>
    <property type="molecule type" value="Genomic_DNA"/>
</dbReference>
<feature type="signal peptide" evidence="1">
    <location>
        <begin position="1"/>
        <end position="22"/>
    </location>
</feature>
<dbReference type="AlphaFoldDB" id="A0A3P2A0U1"/>
<reference evidence="2 3" key="1">
    <citation type="submission" date="2018-11" db="EMBL/GenBank/DDBJ databases">
        <title>Genomes From Bacteria Associated with the Canine Oral Cavity: a Test Case for Automated Genome-Based Taxonomic Assignment.</title>
        <authorList>
            <person name="Coil D.A."/>
            <person name="Jospin G."/>
            <person name="Darling A.E."/>
            <person name="Wallis C."/>
            <person name="Davis I.J."/>
            <person name="Harris S."/>
            <person name="Eisen J.A."/>
            <person name="Holcombe L.J."/>
            <person name="O'Flynn C."/>
        </authorList>
    </citation>
    <scope>NUCLEOTIDE SEQUENCE [LARGE SCALE GENOMIC DNA]</scope>
    <source>
        <strain evidence="2 3">COT-280</strain>
    </source>
</reference>
<proteinExistence type="predicted"/>
<keyword evidence="1" id="KW-0732">Signal</keyword>